<dbReference type="EMBL" id="JAEUGD010000044">
    <property type="protein sequence ID" value="MBL6447577.1"/>
    <property type="molecule type" value="Genomic_DNA"/>
</dbReference>
<dbReference type="Pfam" id="PF19420">
    <property type="entry name" value="DDAH_eukar"/>
    <property type="match status" value="1"/>
</dbReference>
<evidence type="ECO:0000313" key="5">
    <source>
        <dbReference type="Proteomes" id="UP000614216"/>
    </source>
</evidence>
<proteinExistence type="predicted"/>
<evidence type="ECO:0000313" key="4">
    <source>
        <dbReference type="EMBL" id="MBL6447577.1"/>
    </source>
</evidence>
<protein>
    <recommendedName>
        <fullName evidence="2">arginine deiminase</fullName>
        <ecNumber evidence="2">3.5.3.6</ecNumber>
    </recommendedName>
</protein>
<dbReference type="RefSeq" id="WP_202857117.1">
    <property type="nucleotide sequence ID" value="NZ_JAEUGD010000044.1"/>
</dbReference>
<comment type="caution">
    <text evidence="4">The sequence shown here is derived from an EMBL/GenBank/DDBJ whole genome shotgun (WGS) entry which is preliminary data.</text>
</comment>
<evidence type="ECO:0000256" key="1">
    <source>
        <dbReference type="ARBA" id="ARBA00005213"/>
    </source>
</evidence>
<dbReference type="EC" id="3.5.3.6" evidence="2"/>
<comment type="catalytic activity">
    <reaction evidence="3">
        <text>L-arginine + H2O = L-citrulline + NH4(+)</text>
        <dbReference type="Rhea" id="RHEA:19597"/>
        <dbReference type="ChEBI" id="CHEBI:15377"/>
        <dbReference type="ChEBI" id="CHEBI:28938"/>
        <dbReference type="ChEBI" id="CHEBI:32682"/>
        <dbReference type="ChEBI" id="CHEBI:57743"/>
        <dbReference type="EC" id="3.5.3.6"/>
    </reaction>
</comment>
<evidence type="ECO:0000256" key="2">
    <source>
        <dbReference type="ARBA" id="ARBA00012171"/>
    </source>
</evidence>
<dbReference type="Proteomes" id="UP000614216">
    <property type="component" value="Unassembled WGS sequence"/>
</dbReference>
<dbReference type="Gene3D" id="3.75.10.10">
    <property type="entry name" value="L-arginine/glycine Amidinotransferase, Chain A"/>
    <property type="match status" value="1"/>
</dbReference>
<dbReference type="GO" id="GO:0016990">
    <property type="term" value="F:arginine deiminase activity"/>
    <property type="evidence" value="ECO:0007669"/>
    <property type="project" value="UniProtKB-EC"/>
</dbReference>
<dbReference type="GO" id="GO:0019546">
    <property type="term" value="P:L-arginine deiminase pathway"/>
    <property type="evidence" value="ECO:0007669"/>
    <property type="project" value="TreeGrafter"/>
</dbReference>
<name>A0A937FYY2_9BACT</name>
<dbReference type="SUPFAM" id="SSF55909">
    <property type="entry name" value="Pentein"/>
    <property type="match status" value="1"/>
</dbReference>
<dbReference type="PANTHER" id="PTHR47271:SF2">
    <property type="entry name" value="ARGININE DEIMINASE"/>
    <property type="match status" value="1"/>
</dbReference>
<comment type="pathway">
    <text evidence="1">Amino-acid degradation; L-arginine degradation via ADI pathway; carbamoyl phosphate from L-arginine: step 1/2.</text>
</comment>
<dbReference type="AlphaFoldDB" id="A0A937FYY2"/>
<gene>
    <name evidence="4" type="ORF">JMN32_14760</name>
</gene>
<accession>A0A937FYY2</accession>
<keyword evidence="5" id="KW-1185">Reference proteome</keyword>
<dbReference type="PANTHER" id="PTHR47271">
    <property type="entry name" value="ARGININE DEIMINASE"/>
    <property type="match status" value="1"/>
</dbReference>
<evidence type="ECO:0000256" key="3">
    <source>
        <dbReference type="ARBA" id="ARBA00049429"/>
    </source>
</evidence>
<reference evidence="4" key="1">
    <citation type="submission" date="2021-01" db="EMBL/GenBank/DDBJ databases">
        <title>Fulvivirga kasyanovii gen. nov., sp nov., a novel member of the phylum Bacteroidetes isolated from seawater in a mussel farm.</title>
        <authorList>
            <person name="Zhao L.-H."/>
            <person name="Wang Z.-J."/>
        </authorList>
    </citation>
    <scope>NUCLEOTIDE SEQUENCE</scope>
    <source>
        <strain evidence="4">29W222</strain>
    </source>
</reference>
<organism evidence="4 5">
    <name type="scientific">Fulvivirga marina</name>
    <dbReference type="NCBI Taxonomy" id="2494733"/>
    <lineage>
        <taxon>Bacteria</taxon>
        <taxon>Pseudomonadati</taxon>
        <taxon>Bacteroidota</taxon>
        <taxon>Cytophagia</taxon>
        <taxon>Cytophagales</taxon>
        <taxon>Fulvivirgaceae</taxon>
        <taxon>Fulvivirga</taxon>
    </lineage>
</organism>
<sequence length="290" mass="32922">MQTFHIYSESTELQSVVIGTSRQFRADQSYVEYINKKQIDTKPPTEEVLHSELQGFRDVLISRGIEVFIPTAIGSFVPDQLTPRDIGFIIGDKLVISNMSCSSRRYEVFGILETIKLFDLSDKKVLIPDADVWIEGGDVIVDKNCIYLGQSNRTNKNGLDFIRRHFSRDFDVFPITVNDHANESRFLHLDCVFNPVGSSHALFFRDGVIDIPDRVLKNYEIIEIDEYEQAELATNILTISSETVIVRKSEKLNRVNTLLKAHYDVIEIDFSSVVATGGSLRCASLPLIRK</sequence>